<dbReference type="GO" id="GO:0000124">
    <property type="term" value="C:SAGA complex"/>
    <property type="evidence" value="ECO:0007669"/>
    <property type="project" value="TreeGrafter"/>
</dbReference>
<evidence type="ECO:0000313" key="6">
    <source>
        <dbReference type="Proteomes" id="UP000070501"/>
    </source>
</evidence>
<dbReference type="AlphaFoldDB" id="A0A136J1C4"/>
<dbReference type="STRING" id="196109.A0A136J1C4"/>
<protein>
    <submittedName>
        <fullName evidence="5">Transcriptional regulator of RNA polII, SAGA, subunit-domain-containing protein</fullName>
    </submittedName>
</protein>
<evidence type="ECO:0000256" key="4">
    <source>
        <dbReference type="ARBA" id="ARBA00023242"/>
    </source>
</evidence>
<keyword evidence="3" id="KW-0804">Transcription</keyword>
<dbReference type="OrthoDB" id="10264870at2759"/>
<keyword evidence="4" id="KW-0539">Nucleus</keyword>
<reference evidence="6" key="1">
    <citation type="submission" date="2016-02" db="EMBL/GenBank/DDBJ databases">
        <title>Draft genome sequence of Microdochium bolleyi, a fungal endophyte of beachgrass.</title>
        <authorList>
            <consortium name="DOE Joint Genome Institute"/>
            <person name="David A.S."/>
            <person name="May G."/>
            <person name="Haridas S."/>
            <person name="Lim J."/>
            <person name="Wang M."/>
            <person name="Labutti K."/>
            <person name="Lipzen A."/>
            <person name="Barry K."/>
            <person name="Grigoriev I.V."/>
        </authorList>
    </citation>
    <scope>NUCLEOTIDE SEQUENCE [LARGE SCALE GENOMIC DNA]</scope>
    <source>
        <strain evidence="6">J235TASD1</strain>
    </source>
</reference>
<organism evidence="5 6">
    <name type="scientific">Microdochium bolleyi</name>
    <dbReference type="NCBI Taxonomy" id="196109"/>
    <lineage>
        <taxon>Eukaryota</taxon>
        <taxon>Fungi</taxon>
        <taxon>Dikarya</taxon>
        <taxon>Ascomycota</taxon>
        <taxon>Pezizomycotina</taxon>
        <taxon>Sordariomycetes</taxon>
        <taxon>Xylariomycetidae</taxon>
        <taxon>Xylariales</taxon>
        <taxon>Microdochiaceae</taxon>
        <taxon>Microdochium</taxon>
    </lineage>
</organism>
<dbReference type="GO" id="GO:0003713">
    <property type="term" value="F:transcription coactivator activity"/>
    <property type="evidence" value="ECO:0007669"/>
    <property type="project" value="TreeGrafter"/>
</dbReference>
<keyword evidence="6" id="KW-1185">Reference proteome</keyword>
<comment type="subcellular location">
    <subcellularLocation>
        <location evidence="1">Nucleus</location>
    </subcellularLocation>
</comment>
<accession>A0A136J1C4</accession>
<dbReference type="InterPro" id="IPR024738">
    <property type="entry name" value="Hfi1/Tada1"/>
</dbReference>
<name>A0A136J1C4_9PEZI</name>
<evidence type="ECO:0000256" key="3">
    <source>
        <dbReference type="ARBA" id="ARBA00023163"/>
    </source>
</evidence>
<dbReference type="GO" id="GO:0005634">
    <property type="term" value="C:nucleus"/>
    <property type="evidence" value="ECO:0007669"/>
    <property type="project" value="UniProtKB-SubCell"/>
</dbReference>
<dbReference type="PANTHER" id="PTHR21277:SF5">
    <property type="entry name" value="TRANSCRIPTIONAL ADAPTER 1"/>
    <property type="match status" value="1"/>
</dbReference>
<dbReference type="Proteomes" id="UP000070501">
    <property type="component" value="Unassembled WGS sequence"/>
</dbReference>
<dbReference type="InParanoid" id="A0A136J1C4"/>
<dbReference type="Pfam" id="PF12767">
    <property type="entry name" value="SAGA-Tad1"/>
    <property type="match status" value="1"/>
</dbReference>
<keyword evidence="2" id="KW-0805">Transcription regulation</keyword>
<gene>
    <name evidence="5" type="ORF">Micbo1qcDRAFT_68729</name>
</gene>
<sequence>MPDIDPAALSRPSVTQTTPVLKTITVSSSSIPKVTKSSHFIPTRIELEPLYTTLKHAIGPEQWLLYKESISKFMLGQLNQQEFSDRIDPLLATPNGDRFHLHNQLIAAIYGNLTREMPDQGLAPWVSANDKPSANSGAKPVTGDAAERRLKGDVMQLPSRDRRRIKDLVHNDFDPFESMANMFAEHHRGKTNRAPDVPQSAAGLNKMNLDLEIRKRFNQPLAVESGEFPDHASIESRMLPICYENGLVNGHSTDAASYLSVAAETYIKEFLSTVFRRTRSNGPGDSNSAGFGAGASWVQTHKYKKQLRREEMALARGELSRDKAGLLPVEARAASERGPLDMADLRLALELGDCGIATIPVVTRSIIYGYREGELDHWDNYTYIPDQAPAPFEELNLDVVPLTNGFHNPDAMDVDVETDQFGWDGGEIQDVQSLDNILDACLAV</sequence>
<dbReference type="GO" id="GO:0006357">
    <property type="term" value="P:regulation of transcription by RNA polymerase II"/>
    <property type="evidence" value="ECO:0007669"/>
    <property type="project" value="TreeGrafter"/>
</dbReference>
<evidence type="ECO:0000256" key="2">
    <source>
        <dbReference type="ARBA" id="ARBA00023015"/>
    </source>
</evidence>
<evidence type="ECO:0000256" key="1">
    <source>
        <dbReference type="ARBA" id="ARBA00004123"/>
    </source>
</evidence>
<dbReference type="PANTHER" id="PTHR21277">
    <property type="entry name" value="TRANSCRIPTIONAL ADAPTER 1"/>
    <property type="match status" value="1"/>
</dbReference>
<evidence type="ECO:0000313" key="5">
    <source>
        <dbReference type="EMBL" id="KXJ91017.1"/>
    </source>
</evidence>
<proteinExistence type="predicted"/>
<dbReference type="FunCoup" id="A0A136J1C4">
    <property type="interactions" value="998"/>
</dbReference>
<dbReference type="EMBL" id="KQ964251">
    <property type="protein sequence ID" value="KXJ91017.1"/>
    <property type="molecule type" value="Genomic_DNA"/>
</dbReference>